<dbReference type="EMBL" id="CP042326">
    <property type="protein sequence ID" value="QDZ40987.1"/>
    <property type="molecule type" value="Genomic_DNA"/>
</dbReference>
<name>A0A5B8NPQ7_9CHRO</name>
<dbReference type="OrthoDB" id="3320984at2"/>
<evidence type="ECO:0008006" key="4">
    <source>
        <dbReference type="Google" id="ProtNLM"/>
    </source>
</evidence>
<keyword evidence="1" id="KW-1133">Transmembrane helix</keyword>
<dbReference type="AlphaFoldDB" id="A0A5B8NPQ7"/>
<feature type="transmembrane region" description="Helical" evidence="1">
    <location>
        <begin position="180"/>
        <end position="199"/>
    </location>
</feature>
<reference evidence="2" key="1">
    <citation type="submission" date="2019-08" db="EMBL/GenBank/DDBJ databases">
        <title>Carotenoids and Carotenoid Binding Proteins in the Halophilic Cyanobacterium Euhalothece sp. ZM00.</title>
        <authorList>
            <person name="Cho S.M."/>
            <person name="Song J.Y."/>
            <person name="Park Y.-I."/>
        </authorList>
    </citation>
    <scope>NUCLEOTIDE SEQUENCE [LARGE SCALE GENOMIC DNA]</scope>
    <source>
        <strain evidence="2">Z-M001</strain>
    </source>
</reference>
<dbReference type="Proteomes" id="UP000318453">
    <property type="component" value="Chromosome"/>
</dbReference>
<keyword evidence="1" id="KW-0472">Membrane</keyword>
<evidence type="ECO:0000313" key="3">
    <source>
        <dbReference type="Proteomes" id="UP000318453"/>
    </source>
</evidence>
<dbReference type="RefSeq" id="WP_146296827.1">
    <property type="nucleotide sequence ID" value="NZ_CP042326.1"/>
</dbReference>
<feature type="transmembrane region" description="Helical" evidence="1">
    <location>
        <begin position="158"/>
        <end position="174"/>
    </location>
</feature>
<dbReference type="KEGG" id="enn:FRE64_14185"/>
<feature type="transmembrane region" description="Helical" evidence="1">
    <location>
        <begin position="211"/>
        <end position="235"/>
    </location>
</feature>
<proteinExistence type="predicted"/>
<feature type="transmembrane region" description="Helical" evidence="1">
    <location>
        <begin position="54"/>
        <end position="74"/>
    </location>
</feature>
<gene>
    <name evidence="2" type="ORF">FRE64_14185</name>
</gene>
<feature type="transmembrane region" description="Helical" evidence="1">
    <location>
        <begin position="86"/>
        <end position="105"/>
    </location>
</feature>
<dbReference type="PANTHER" id="PTHR31610">
    <property type="entry name" value="SLR0360 PROTEIN"/>
    <property type="match status" value="1"/>
</dbReference>
<keyword evidence="3" id="KW-1185">Reference proteome</keyword>
<feature type="transmembrane region" description="Helical" evidence="1">
    <location>
        <begin position="21"/>
        <end position="42"/>
    </location>
</feature>
<sequence>MQDQGVTRLPRWFVPQDIDGFFGLGLNNLIQILAVVSLTQGVLNFPPEIVYGRLLPSLALSLIVGNFYYSWLAYQQGKQEERDDLTALPYGINTISLFVYIFLVMVPVRSQAMANGASSQEAAELAWQAGMVACLGSGIIELLGAGIGHHVRRLTPRAALLGTLGGLALTFLGMDYLLQTYAHPIVAMVPLAIVLLTYFGKVQFRIPGSRYIIPGGLLAVLLGVALAWLTGLASWESEVFASNVEVLGFYVPQIWIGELWEQREILFSFFTIILPMGLFNGRGSI</sequence>
<accession>A0A5B8NPQ7</accession>
<feature type="transmembrane region" description="Helical" evidence="1">
    <location>
        <begin position="265"/>
        <end position="281"/>
    </location>
</feature>
<organism evidence="2 3">
    <name type="scientific">Euhalothece natronophila Z-M001</name>
    <dbReference type="NCBI Taxonomy" id="522448"/>
    <lineage>
        <taxon>Bacteria</taxon>
        <taxon>Bacillati</taxon>
        <taxon>Cyanobacteriota</taxon>
        <taxon>Cyanophyceae</taxon>
        <taxon>Oscillatoriophycideae</taxon>
        <taxon>Chroococcales</taxon>
        <taxon>Halothecacae</taxon>
        <taxon>Halothece cluster</taxon>
        <taxon>Euhalothece</taxon>
    </lineage>
</organism>
<keyword evidence="1" id="KW-0812">Transmembrane</keyword>
<evidence type="ECO:0000256" key="1">
    <source>
        <dbReference type="SAM" id="Phobius"/>
    </source>
</evidence>
<evidence type="ECO:0000313" key="2">
    <source>
        <dbReference type="EMBL" id="QDZ40987.1"/>
    </source>
</evidence>
<protein>
    <recommendedName>
        <fullName evidence="4">NCS2 family permease</fullName>
    </recommendedName>
</protein>
<dbReference type="PANTHER" id="PTHR31610:SF0">
    <property type="entry name" value="SLC26A_SULP TRANSPORTER DOMAIN-CONTAINING PROTEIN"/>
    <property type="match status" value="1"/>
</dbReference>
<feature type="transmembrane region" description="Helical" evidence="1">
    <location>
        <begin position="125"/>
        <end position="146"/>
    </location>
</feature>